<name>W9WNM5_9EURO</name>
<dbReference type="AlphaFoldDB" id="W9WNM5"/>
<dbReference type="EMBL" id="AMGX01000019">
    <property type="protein sequence ID" value="EXJ66605.1"/>
    <property type="molecule type" value="Genomic_DNA"/>
</dbReference>
<dbReference type="STRING" id="1182543.W9WNM5"/>
<accession>W9WNM5</accession>
<proteinExistence type="predicted"/>
<dbReference type="RefSeq" id="XP_007749042.1">
    <property type="nucleotide sequence ID" value="XM_007750852.1"/>
</dbReference>
<feature type="region of interest" description="Disordered" evidence="1">
    <location>
        <begin position="24"/>
        <end position="74"/>
    </location>
</feature>
<sequence>MAKSSPYDDPAILNRFLDVIRGNAQSAKSATQSEKPESKLNPANPDFSPKVIVAGSDSGFSKTSSRPDDLQSGCQQGATASLLAPYHSPFPHVSIAQRTAPVDLVQDQNGIVTEPTTPPAVQDKQRSLMQEHPNTAAATDGPPFLTPTQHRLLVGKKSGAEPLKENKLAELSHQTQGYMDSVIDRFRKSKERILGQNSVASGRVALGKCQIMLLLAFANFLQLETKSLTWTRRMLPYSTKTTRRQSDLE</sequence>
<dbReference type="HOGENOM" id="CLU_1115652_0_0_1"/>
<evidence type="ECO:0000256" key="1">
    <source>
        <dbReference type="SAM" id="MobiDB-lite"/>
    </source>
</evidence>
<gene>
    <name evidence="2" type="ORF">A1O5_10276</name>
</gene>
<evidence type="ECO:0000313" key="3">
    <source>
        <dbReference type="Proteomes" id="UP000019471"/>
    </source>
</evidence>
<feature type="compositionally biased region" description="Polar residues" evidence="1">
    <location>
        <begin position="24"/>
        <end position="33"/>
    </location>
</feature>
<dbReference type="GeneID" id="19194969"/>
<organism evidence="2 3">
    <name type="scientific">Cladophialophora psammophila CBS 110553</name>
    <dbReference type="NCBI Taxonomy" id="1182543"/>
    <lineage>
        <taxon>Eukaryota</taxon>
        <taxon>Fungi</taxon>
        <taxon>Dikarya</taxon>
        <taxon>Ascomycota</taxon>
        <taxon>Pezizomycotina</taxon>
        <taxon>Eurotiomycetes</taxon>
        <taxon>Chaetothyriomycetidae</taxon>
        <taxon>Chaetothyriales</taxon>
        <taxon>Herpotrichiellaceae</taxon>
        <taxon>Cladophialophora</taxon>
    </lineage>
</organism>
<protein>
    <submittedName>
        <fullName evidence="2">Uncharacterized protein</fullName>
    </submittedName>
</protein>
<dbReference type="OrthoDB" id="10339971at2759"/>
<comment type="caution">
    <text evidence="2">The sequence shown here is derived from an EMBL/GenBank/DDBJ whole genome shotgun (WGS) entry which is preliminary data.</text>
</comment>
<dbReference type="Proteomes" id="UP000019471">
    <property type="component" value="Unassembled WGS sequence"/>
</dbReference>
<reference evidence="2 3" key="1">
    <citation type="submission" date="2013-03" db="EMBL/GenBank/DDBJ databases">
        <title>The Genome Sequence of Cladophialophora psammophila CBS 110553.</title>
        <authorList>
            <consortium name="The Broad Institute Genomics Platform"/>
            <person name="Cuomo C."/>
            <person name="de Hoog S."/>
            <person name="Gorbushina A."/>
            <person name="Walker B."/>
            <person name="Young S.K."/>
            <person name="Zeng Q."/>
            <person name="Gargeya S."/>
            <person name="Fitzgerald M."/>
            <person name="Haas B."/>
            <person name="Abouelleil A."/>
            <person name="Allen A.W."/>
            <person name="Alvarado L."/>
            <person name="Arachchi H.M."/>
            <person name="Berlin A.M."/>
            <person name="Chapman S.B."/>
            <person name="Gainer-Dewar J."/>
            <person name="Goldberg J."/>
            <person name="Griggs A."/>
            <person name="Gujja S."/>
            <person name="Hansen M."/>
            <person name="Howarth C."/>
            <person name="Imamovic A."/>
            <person name="Ireland A."/>
            <person name="Larimer J."/>
            <person name="McCowan C."/>
            <person name="Murphy C."/>
            <person name="Pearson M."/>
            <person name="Poon T.W."/>
            <person name="Priest M."/>
            <person name="Roberts A."/>
            <person name="Saif S."/>
            <person name="Shea T."/>
            <person name="Sisk P."/>
            <person name="Sykes S."/>
            <person name="Wortman J."/>
            <person name="Nusbaum C."/>
            <person name="Birren B."/>
        </authorList>
    </citation>
    <scope>NUCLEOTIDE SEQUENCE [LARGE SCALE GENOMIC DNA]</scope>
    <source>
        <strain evidence="2 3">CBS 110553</strain>
    </source>
</reference>
<evidence type="ECO:0000313" key="2">
    <source>
        <dbReference type="EMBL" id="EXJ66605.1"/>
    </source>
</evidence>
<keyword evidence="3" id="KW-1185">Reference proteome</keyword>